<dbReference type="Proteomes" id="UP000006732">
    <property type="component" value="Chromosome"/>
</dbReference>
<name>A1AN35_PELPD</name>
<dbReference type="KEGG" id="ppd:Ppro_1131"/>
<organism evidence="1 2">
    <name type="scientific">Pelobacter propionicus (strain DSM 2379 / NBRC 103807 / OttBd1)</name>
    <dbReference type="NCBI Taxonomy" id="338966"/>
    <lineage>
        <taxon>Bacteria</taxon>
        <taxon>Pseudomonadati</taxon>
        <taxon>Thermodesulfobacteriota</taxon>
        <taxon>Desulfuromonadia</taxon>
        <taxon>Desulfuromonadales</taxon>
        <taxon>Desulfuromonadaceae</taxon>
        <taxon>Pelobacter</taxon>
    </lineage>
</organism>
<evidence type="ECO:0000313" key="1">
    <source>
        <dbReference type="EMBL" id="ABK98755.1"/>
    </source>
</evidence>
<dbReference type="AlphaFoldDB" id="A1AN35"/>
<sequence>MIMLRQNTAPSLVGNRQIRRLPVSRGWISTVTLAADLAREDSEKMRHAEFPVGIAITKQTAGRSRGVPGRFHGRTLDNLLKDAAFSARLNFEERFKNNALESKTRKPARHAENDVGLMRHRMRPTSLLQAAVARLRHAVTLRYSSSSGEPDGSVARIVSSAASIKRFSILR</sequence>
<dbReference type="HOGENOM" id="CLU_1561448_0_0_7"/>
<gene>
    <name evidence="1" type="ordered locus">Ppro_1131</name>
</gene>
<dbReference type="STRING" id="338966.Ppro_1131"/>
<proteinExistence type="predicted"/>
<reference evidence="1 2" key="1">
    <citation type="submission" date="2006-10" db="EMBL/GenBank/DDBJ databases">
        <title>Complete sequence of chromosome of Pelobacter propionicus DSM 2379.</title>
        <authorList>
            <consortium name="US DOE Joint Genome Institute"/>
            <person name="Copeland A."/>
            <person name="Lucas S."/>
            <person name="Lapidus A."/>
            <person name="Barry K."/>
            <person name="Detter J.C."/>
            <person name="Glavina del Rio T."/>
            <person name="Hammon N."/>
            <person name="Israni S."/>
            <person name="Dalin E."/>
            <person name="Tice H."/>
            <person name="Pitluck S."/>
            <person name="Saunders E."/>
            <person name="Brettin T."/>
            <person name="Bruce D."/>
            <person name="Han C."/>
            <person name="Tapia R."/>
            <person name="Schmutz J."/>
            <person name="Larimer F."/>
            <person name="Land M."/>
            <person name="Hauser L."/>
            <person name="Kyrpides N."/>
            <person name="Kim E."/>
            <person name="Lovley D."/>
            <person name="Richardson P."/>
        </authorList>
    </citation>
    <scope>NUCLEOTIDE SEQUENCE [LARGE SCALE GENOMIC DNA]</scope>
    <source>
        <strain evidence="2">DSM 2379 / NBRC 103807 / OttBd1</strain>
    </source>
</reference>
<dbReference type="EMBL" id="CP000482">
    <property type="protein sequence ID" value="ABK98755.1"/>
    <property type="molecule type" value="Genomic_DNA"/>
</dbReference>
<accession>A1AN35</accession>
<protein>
    <submittedName>
        <fullName evidence="1">Uncharacterized protein</fullName>
    </submittedName>
</protein>
<evidence type="ECO:0000313" key="2">
    <source>
        <dbReference type="Proteomes" id="UP000006732"/>
    </source>
</evidence>
<keyword evidence="2" id="KW-1185">Reference proteome</keyword>